<sequence length="109" mass="11720">MTTIKASCTQCGDVTLVPAQLHLVVSNRAELSSYSFQCPTCLDLVTKSADEDVVALLISGGVAVDRWDLPAEALEAHSGPPLTYDELLDFALMLSDQDLLAEQLRILAT</sequence>
<organism evidence="1">
    <name type="scientific">freshwater metagenome</name>
    <dbReference type="NCBI Taxonomy" id="449393"/>
    <lineage>
        <taxon>unclassified sequences</taxon>
        <taxon>metagenomes</taxon>
        <taxon>ecological metagenomes</taxon>
    </lineage>
</organism>
<protein>
    <submittedName>
        <fullName evidence="1">Unannotated protein</fullName>
    </submittedName>
</protein>
<accession>A0A6J7E6Y4</accession>
<gene>
    <name evidence="1" type="ORF">UFOPK3401_01095</name>
</gene>
<reference evidence="1" key="1">
    <citation type="submission" date="2020-05" db="EMBL/GenBank/DDBJ databases">
        <authorList>
            <person name="Chiriac C."/>
            <person name="Salcher M."/>
            <person name="Ghai R."/>
            <person name="Kavagutti S V."/>
        </authorList>
    </citation>
    <scope>NUCLEOTIDE SEQUENCE</scope>
</reference>
<name>A0A6J7E6Y4_9ZZZZ</name>
<dbReference type="AlphaFoldDB" id="A0A6J7E6Y4"/>
<evidence type="ECO:0000313" key="1">
    <source>
        <dbReference type="EMBL" id="CAB4876289.1"/>
    </source>
</evidence>
<proteinExistence type="predicted"/>
<dbReference type="EMBL" id="CAFBLM010000052">
    <property type="protein sequence ID" value="CAB4876289.1"/>
    <property type="molecule type" value="Genomic_DNA"/>
</dbReference>